<dbReference type="EMBL" id="CAJVPS010000028">
    <property type="protein sequence ID" value="CAG8442974.1"/>
    <property type="molecule type" value="Genomic_DNA"/>
</dbReference>
<dbReference type="GO" id="GO:0004483">
    <property type="term" value="F:methyltransferase cap1 activity"/>
    <property type="evidence" value="ECO:0007669"/>
    <property type="project" value="UniProtKB-UniRule"/>
</dbReference>
<reference evidence="4" key="1">
    <citation type="submission" date="2021-06" db="EMBL/GenBank/DDBJ databases">
        <authorList>
            <person name="Kallberg Y."/>
            <person name="Tangrot J."/>
            <person name="Rosling A."/>
        </authorList>
    </citation>
    <scope>NUCLEOTIDE SEQUENCE</scope>
    <source>
        <strain evidence="4">FL130A</strain>
    </source>
</reference>
<dbReference type="InterPro" id="IPR029063">
    <property type="entry name" value="SAM-dependent_MTases_sf"/>
</dbReference>
<protein>
    <recommendedName>
        <fullName evidence="1">Cap-specific mRNA (nucleoside-2'-O-)-methyltransferase 1</fullName>
        <ecNumber evidence="1">2.1.1.57</ecNumber>
    </recommendedName>
    <alternativeName>
        <fullName evidence="1">Cap1 2'O-ribose methyltransferase 1</fullName>
    </alternativeName>
</protein>
<feature type="domain" description="RrmJ-type SAM-dependent 2'-O-MTase" evidence="3">
    <location>
        <begin position="212"/>
        <end position="422"/>
    </location>
</feature>
<keyword evidence="1" id="KW-0949">S-adenosyl-L-methionine</keyword>
<keyword evidence="1" id="KW-0507">mRNA processing</keyword>
<proteinExistence type="predicted"/>
<dbReference type="GO" id="GO:0032259">
    <property type="term" value="P:methylation"/>
    <property type="evidence" value="ECO:0007669"/>
    <property type="project" value="UniProtKB-KW"/>
</dbReference>
<dbReference type="EC" id="2.1.1.57" evidence="1"/>
<dbReference type="GO" id="GO:0016556">
    <property type="term" value="P:mRNA modification"/>
    <property type="evidence" value="ECO:0007669"/>
    <property type="project" value="UniProtKB-UniRule"/>
</dbReference>
<sequence length="545" mass="63266">MSEQLKKNFYQHPQEQQETIIPYTDTNPEYRETPLISPIPRPTIESCPPLTQSQLQTIERGAGSTYMINTNTRQQQQQHYLPNRMNFQPVSSSIHSRQRQREKIPLPLKPESRQQISQMQSSLFSLASAADIERQNNSDFLYCRIPFDATRELEGLKMVIGKPSPPDYDVFCSAKIVDGLFERKHRLSTIPHEKLTAARGKSNPYEKTSNSIFINRAAVKLACLDATNRLTGKKFPNKRPYRFADICGGPGGFSEYILWRKHVNGEDVYGWGITLIGDKDFVPEKFHPDSGVDDCYEIIYGADGTGDICKEENIREFGRIILDKTMGAGVDLVVADGGIDFRGFEQEQETRMRQLILCQVTTMFLALQQNGEFVLKVFDVFTQFTAGIIWILYRHFKCIRIQKPEPSRPANSERYIICRGLHQSRPTITNYLFDINRKLNDLSRRRSRGEHEEQDIIQIVEFEEMKKDESFMQYLKNSNEKIALEQSKALDELLRYVHNPELKPKNQEEIRRERFAQWLLPIEEHHRRSGGNSGRQETNYSRHNY</sequence>
<keyword evidence="1" id="KW-0808">Transferase</keyword>
<comment type="function">
    <text evidence="1">S-adenosyl-L-methionine-dependent methyltransferase that mediates RNA cap1 2'-O-ribose methylation to the 5'-cap structure of RNAs. Methylates the ribose of the first nucleotide of a m(7)GpppG-capped mRNA to produce m(7)GpppNmp (cap1).</text>
</comment>
<evidence type="ECO:0000313" key="5">
    <source>
        <dbReference type="Proteomes" id="UP000789508"/>
    </source>
</evidence>
<evidence type="ECO:0000256" key="2">
    <source>
        <dbReference type="SAM" id="MobiDB-lite"/>
    </source>
</evidence>
<dbReference type="Pfam" id="PF01728">
    <property type="entry name" value="FtsJ"/>
    <property type="match status" value="1"/>
</dbReference>
<dbReference type="Gene3D" id="3.40.50.12760">
    <property type="match status" value="1"/>
</dbReference>
<gene>
    <name evidence="4" type="ORF">ALEPTO_LOCUS464</name>
</gene>
<keyword evidence="1" id="KW-0539">Nucleus</keyword>
<evidence type="ECO:0000256" key="1">
    <source>
        <dbReference type="RuleBase" id="RU368012"/>
    </source>
</evidence>
<accession>A0A9N8V9U1</accession>
<evidence type="ECO:0000259" key="3">
    <source>
        <dbReference type="PROSITE" id="PS51613"/>
    </source>
</evidence>
<name>A0A9N8V9U1_9GLOM</name>
<dbReference type="GO" id="GO:0005737">
    <property type="term" value="C:cytoplasm"/>
    <property type="evidence" value="ECO:0007669"/>
    <property type="project" value="TreeGrafter"/>
</dbReference>
<dbReference type="PROSITE" id="PS51613">
    <property type="entry name" value="SAM_MT_RRMJ"/>
    <property type="match status" value="1"/>
</dbReference>
<dbReference type="InterPro" id="IPR025816">
    <property type="entry name" value="RrmJ-type_MeTrfase"/>
</dbReference>
<dbReference type="GO" id="GO:0006370">
    <property type="term" value="P:7-methylguanosine mRNA capping"/>
    <property type="evidence" value="ECO:0007669"/>
    <property type="project" value="UniProtKB-UniRule"/>
</dbReference>
<organism evidence="4 5">
    <name type="scientific">Ambispora leptoticha</name>
    <dbReference type="NCBI Taxonomy" id="144679"/>
    <lineage>
        <taxon>Eukaryota</taxon>
        <taxon>Fungi</taxon>
        <taxon>Fungi incertae sedis</taxon>
        <taxon>Mucoromycota</taxon>
        <taxon>Glomeromycotina</taxon>
        <taxon>Glomeromycetes</taxon>
        <taxon>Archaeosporales</taxon>
        <taxon>Ambisporaceae</taxon>
        <taxon>Ambispora</taxon>
    </lineage>
</organism>
<dbReference type="GO" id="GO:0005634">
    <property type="term" value="C:nucleus"/>
    <property type="evidence" value="ECO:0007669"/>
    <property type="project" value="UniProtKB-SubCell"/>
</dbReference>
<comment type="subcellular location">
    <subcellularLocation>
        <location evidence="1">Nucleus</location>
    </subcellularLocation>
</comment>
<feature type="region of interest" description="Disordered" evidence="2">
    <location>
        <begin position="526"/>
        <end position="545"/>
    </location>
</feature>
<comment type="catalytic activity">
    <reaction evidence="1">
        <text>a 5'-end (N(7)-methyl 5'-triphosphoguanosine)-ribonucleoside in mRNA + S-adenosyl-L-methionine = a 5'-end (N(7)-methyl 5'-triphosphoguanosine)-(2'-O-methyl-ribonucleoside) in mRNA + S-adenosyl-L-homocysteine + H(+)</text>
        <dbReference type="Rhea" id="RHEA:67020"/>
        <dbReference type="Rhea" id="RHEA-COMP:17167"/>
        <dbReference type="Rhea" id="RHEA-COMP:17168"/>
        <dbReference type="ChEBI" id="CHEBI:15378"/>
        <dbReference type="ChEBI" id="CHEBI:57856"/>
        <dbReference type="ChEBI" id="CHEBI:59789"/>
        <dbReference type="ChEBI" id="CHEBI:156461"/>
        <dbReference type="ChEBI" id="CHEBI:167609"/>
        <dbReference type="EC" id="2.1.1.57"/>
    </reaction>
</comment>
<comment type="caution">
    <text evidence="4">The sequence shown here is derived from an EMBL/GenBank/DDBJ whole genome shotgun (WGS) entry which is preliminary data.</text>
</comment>
<dbReference type="GO" id="GO:0003676">
    <property type="term" value="F:nucleic acid binding"/>
    <property type="evidence" value="ECO:0007669"/>
    <property type="project" value="UniProtKB-UniRule"/>
</dbReference>
<dbReference type="OrthoDB" id="10251234at2759"/>
<dbReference type="SUPFAM" id="SSF53335">
    <property type="entry name" value="S-adenosyl-L-methionine-dependent methyltransferases"/>
    <property type="match status" value="1"/>
</dbReference>
<feature type="compositionally biased region" description="Polar residues" evidence="2">
    <location>
        <begin position="534"/>
        <end position="545"/>
    </location>
</feature>
<keyword evidence="1" id="KW-0506">mRNA capping</keyword>
<dbReference type="AlphaFoldDB" id="A0A9N8V9U1"/>
<dbReference type="Proteomes" id="UP000789508">
    <property type="component" value="Unassembled WGS sequence"/>
</dbReference>
<keyword evidence="1" id="KW-0489">Methyltransferase</keyword>
<dbReference type="InterPro" id="IPR050851">
    <property type="entry name" value="mRNA_Cap_2O-Ribose_MeTrfase"/>
</dbReference>
<dbReference type="PANTHER" id="PTHR16121:SF0">
    <property type="entry name" value="CAP-SPECIFIC MRNA (NUCLEOSIDE-2'-O-)-METHYLTRANSFERASE 1"/>
    <property type="match status" value="1"/>
</dbReference>
<evidence type="ECO:0000313" key="4">
    <source>
        <dbReference type="EMBL" id="CAG8442974.1"/>
    </source>
</evidence>
<keyword evidence="5" id="KW-1185">Reference proteome</keyword>
<dbReference type="InterPro" id="IPR002877">
    <property type="entry name" value="RNA_MeTrfase_FtsJ_dom"/>
</dbReference>
<dbReference type="PANTHER" id="PTHR16121">
    <property type="entry name" value="CAP-SPECIFIC MRNA (NUCLEOSIDE-2'-O-)-METHYLTRANSFERASE 1-RELATED"/>
    <property type="match status" value="1"/>
</dbReference>